<dbReference type="RefSeq" id="XP_066650379.1">
    <property type="nucleotide sequence ID" value="XM_066797701.1"/>
</dbReference>
<dbReference type="EMBL" id="JBBPEH010000015">
    <property type="protein sequence ID" value="KAK7530013.1"/>
    <property type="molecule type" value="Genomic_DNA"/>
</dbReference>
<reference evidence="12 13" key="1">
    <citation type="submission" date="2024-04" db="EMBL/GenBank/DDBJ databases">
        <title>Phyllosticta paracitricarpa is synonymous to the EU quarantine fungus P. citricarpa based on phylogenomic analyses.</title>
        <authorList>
            <consortium name="Lawrence Berkeley National Laboratory"/>
            <person name="Van ingen-buijs V.A."/>
            <person name="Van westerhoven A.C."/>
            <person name="Haridas S."/>
            <person name="Skiadas P."/>
            <person name="Martin F."/>
            <person name="Groenewald J.Z."/>
            <person name="Crous P.W."/>
            <person name="Seidl M.F."/>
        </authorList>
    </citation>
    <scope>NUCLEOTIDE SEQUENCE [LARGE SCALE GENOMIC DNA]</scope>
    <source>
        <strain evidence="12 13">CPC 17464</strain>
    </source>
</reference>
<dbReference type="Gene3D" id="1.10.510.10">
    <property type="entry name" value="Transferase(Phosphotransferase) domain 1"/>
    <property type="match status" value="1"/>
</dbReference>
<evidence type="ECO:0000256" key="4">
    <source>
        <dbReference type="ARBA" id="ARBA00022741"/>
    </source>
</evidence>
<evidence type="ECO:0000256" key="10">
    <source>
        <dbReference type="SAM" id="MobiDB-lite"/>
    </source>
</evidence>
<protein>
    <recommendedName>
        <fullName evidence="1">non-specific serine/threonine protein kinase</fullName>
        <ecNumber evidence="1">2.7.11.1</ecNumber>
    </recommendedName>
</protein>
<dbReference type="PANTHER" id="PTHR47634">
    <property type="entry name" value="PROTEIN KINASE DOMAIN-CONTAINING PROTEIN-RELATED"/>
    <property type="match status" value="1"/>
</dbReference>
<feature type="domain" description="Protein kinase" evidence="11">
    <location>
        <begin position="45"/>
        <end position="406"/>
    </location>
</feature>
<evidence type="ECO:0000256" key="3">
    <source>
        <dbReference type="ARBA" id="ARBA00022679"/>
    </source>
</evidence>
<evidence type="ECO:0000256" key="7">
    <source>
        <dbReference type="ARBA" id="ARBA00047899"/>
    </source>
</evidence>
<dbReference type="InterPro" id="IPR017441">
    <property type="entry name" value="Protein_kinase_ATP_BS"/>
</dbReference>
<dbReference type="PANTHER" id="PTHR47634:SF9">
    <property type="entry name" value="PROTEIN KINASE DOMAIN-CONTAINING PROTEIN-RELATED"/>
    <property type="match status" value="1"/>
</dbReference>
<comment type="catalytic activity">
    <reaction evidence="7">
        <text>L-threonyl-[protein] + ATP = O-phospho-L-threonyl-[protein] + ADP + H(+)</text>
        <dbReference type="Rhea" id="RHEA:46608"/>
        <dbReference type="Rhea" id="RHEA-COMP:11060"/>
        <dbReference type="Rhea" id="RHEA-COMP:11605"/>
        <dbReference type="ChEBI" id="CHEBI:15378"/>
        <dbReference type="ChEBI" id="CHEBI:30013"/>
        <dbReference type="ChEBI" id="CHEBI:30616"/>
        <dbReference type="ChEBI" id="CHEBI:61977"/>
        <dbReference type="ChEBI" id="CHEBI:456216"/>
        <dbReference type="EC" id="2.7.11.1"/>
    </reaction>
</comment>
<dbReference type="InterPro" id="IPR011009">
    <property type="entry name" value="Kinase-like_dom_sf"/>
</dbReference>
<comment type="catalytic activity">
    <reaction evidence="8">
        <text>L-seryl-[protein] + ATP = O-phospho-L-seryl-[protein] + ADP + H(+)</text>
        <dbReference type="Rhea" id="RHEA:17989"/>
        <dbReference type="Rhea" id="RHEA-COMP:9863"/>
        <dbReference type="Rhea" id="RHEA-COMP:11604"/>
        <dbReference type="ChEBI" id="CHEBI:15378"/>
        <dbReference type="ChEBI" id="CHEBI:29999"/>
        <dbReference type="ChEBI" id="CHEBI:30616"/>
        <dbReference type="ChEBI" id="CHEBI:83421"/>
        <dbReference type="ChEBI" id="CHEBI:456216"/>
        <dbReference type="EC" id="2.7.11.1"/>
    </reaction>
</comment>
<dbReference type="Proteomes" id="UP001360953">
    <property type="component" value="Unassembled WGS sequence"/>
</dbReference>
<keyword evidence="3" id="KW-0808">Transferase</keyword>
<gene>
    <name evidence="12" type="ORF">J3D65DRAFT_580077</name>
</gene>
<accession>A0ABR1L5V0</accession>
<dbReference type="EC" id="2.7.11.1" evidence="1"/>
<dbReference type="Pfam" id="PF00069">
    <property type="entry name" value="Pkinase"/>
    <property type="match status" value="2"/>
</dbReference>
<feature type="compositionally biased region" description="Gly residues" evidence="10">
    <location>
        <begin position="532"/>
        <end position="541"/>
    </location>
</feature>
<keyword evidence="6 9" id="KW-0067">ATP-binding</keyword>
<keyword evidence="2" id="KW-0723">Serine/threonine-protein kinase</keyword>
<dbReference type="PROSITE" id="PS00107">
    <property type="entry name" value="PROTEIN_KINASE_ATP"/>
    <property type="match status" value="1"/>
</dbReference>
<name>A0ABR1L5V0_9PEZI</name>
<evidence type="ECO:0000313" key="13">
    <source>
        <dbReference type="Proteomes" id="UP001360953"/>
    </source>
</evidence>
<sequence>MTSNSDRVLSHEPVYHWEEFVENLEGYCSGGYHPTHLGDIFYGRYRVMHKLGYGSYSTVWLARDLEEHRNVALKILVAGQSQASTEAQILRALNAGDKNHPGYSFICRLLDEFWFDGPNGRHRCLVLRATGCSVSDSQDDSNEFPIHVARSMSAQALLGLSYIHSCSFVHGDLHKGNLLFERPELESWTEAEVVQNLGEAEKEPVRRRDGQSHGPEAPDYCVPLGRIGMRSDRLPENTRITISDFGQSFLATEDHDALQTPRKVAPPEHFFKGHLGPPADVWTLGLSIYEILSTRSLFETYFPDPDTIISEMVDTLGRPPQCWWDSWANKQNFYAEDGSRIGEPPTPLSTRLKEREGEIGDEEQKSLEQLYRGKRSEEGEVLSGGMLEYEPSKRMTADEALMSDWMIRWARPDFEKCVAGEQEDVPQSSVEKLDQPVASSFTVEDINDDNEVAGRSRHFPDSEDSLNLINAKDASLSDAARNKSSTASIAGGAMDFGYSSGNDNVNDVALSDTAHNGRAVVSAAGGMKSCDGSGGDCGAGGLSPNEVE</sequence>
<proteinExistence type="predicted"/>
<evidence type="ECO:0000256" key="8">
    <source>
        <dbReference type="ARBA" id="ARBA00048679"/>
    </source>
</evidence>
<dbReference type="GeneID" id="92030607"/>
<dbReference type="InterPro" id="IPR000719">
    <property type="entry name" value="Prot_kinase_dom"/>
</dbReference>
<evidence type="ECO:0000313" key="12">
    <source>
        <dbReference type="EMBL" id="KAK7530013.1"/>
    </source>
</evidence>
<evidence type="ECO:0000256" key="5">
    <source>
        <dbReference type="ARBA" id="ARBA00022777"/>
    </source>
</evidence>
<evidence type="ECO:0000256" key="6">
    <source>
        <dbReference type="ARBA" id="ARBA00022840"/>
    </source>
</evidence>
<feature type="region of interest" description="Disordered" evidence="10">
    <location>
        <begin position="198"/>
        <end position="221"/>
    </location>
</feature>
<dbReference type="SMART" id="SM00220">
    <property type="entry name" value="S_TKc"/>
    <property type="match status" value="1"/>
</dbReference>
<dbReference type="SUPFAM" id="SSF56112">
    <property type="entry name" value="Protein kinase-like (PK-like)"/>
    <property type="match status" value="1"/>
</dbReference>
<dbReference type="PROSITE" id="PS50011">
    <property type="entry name" value="PROTEIN_KINASE_DOM"/>
    <property type="match status" value="1"/>
</dbReference>
<evidence type="ECO:0000256" key="9">
    <source>
        <dbReference type="PROSITE-ProRule" id="PRU10141"/>
    </source>
</evidence>
<evidence type="ECO:0000256" key="1">
    <source>
        <dbReference type="ARBA" id="ARBA00012513"/>
    </source>
</evidence>
<comment type="caution">
    <text evidence="12">The sequence shown here is derived from an EMBL/GenBank/DDBJ whole genome shotgun (WGS) entry which is preliminary data.</text>
</comment>
<keyword evidence="13" id="KW-1185">Reference proteome</keyword>
<keyword evidence="4 9" id="KW-0547">Nucleotide-binding</keyword>
<feature type="compositionally biased region" description="Basic and acidic residues" evidence="10">
    <location>
        <begin position="199"/>
        <end position="211"/>
    </location>
</feature>
<dbReference type="Gene3D" id="3.30.200.20">
    <property type="entry name" value="Phosphorylase Kinase, domain 1"/>
    <property type="match status" value="1"/>
</dbReference>
<feature type="region of interest" description="Disordered" evidence="10">
    <location>
        <begin position="524"/>
        <end position="548"/>
    </location>
</feature>
<evidence type="ECO:0000256" key="2">
    <source>
        <dbReference type="ARBA" id="ARBA00022527"/>
    </source>
</evidence>
<organism evidence="12 13">
    <name type="scientific">Phyllosticta citribraziliensis</name>
    <dbReference type="NCBI Taxonomy" id="989973"/>
    <lineage>
        <taxon>Eukaryota</taxon>
        <taxon>Fungi</taxon>
        <taxon>Dikarya</taxon>
        <taxon>Ascomycota</taxon>
        <taxon>Pezizomycotina</taxon>
        <taxon>Dothideomycetes</taxon>
        <taxon>Dothideomycetes incertae sedis</taxon>
        <taxon>Botryosphaeriales</taxon>
        <taxon>Phyllostictaceae</taxon>
        <taxon>Phyllosticta</taxon>
    </lineage>
</organism>
<evidence type="ECO:0000259" key="11">
    <source>
        <dbReference type="PROSITE" id="PS50011"/>
    </source>
</evidence>
<dbReference type="InterPro" id="IPR051334">
    <property type="entry name" value="SRPK"/>
</dbReference>
<feature type="binding site" evidence="9">
    <location>
        <position position="74"/>
    </location>
    <ligand>
        <name>ATP</name>
        <dbReference type="ChEBI" id="CHEBI:30616"/>
    </ligand>
</feature>
<keyword evidence="5" id="KW-0418">Kinase</keyword>